<keyword evidence="3" id="KW-0343">GTPase activation</keyword>
<feature type="region of interest" description="Disordered" evidence="5">
    <location>
        <begin position="105"/>
        <end position="183"/>
    </location>
</feature>
<feature type="region of interest" description="Disordered" evidence="5">
    <location>
        <begin position="595"/>
        <end position="697"/>
    </location>
</feature>
<dbReference type="Gene3D" id="1.10.405.10">
    <property type="entry name" value="Guanine Nucleotide Dissociation Inhibitor, domain 1"/>
    <property type="match status" value="1"/>
</dbReference>
<dbReference type="GO" id="GO:0005092">
    <property type="term" value="F:GDP-dissociation inhibitor activity"/>
    <property type="evidence" value="ECO:0007669"/>
    <property type="project" value="InterPro"/>
</dbReference>
<dbReference type="AlphaFoldDB" id="A0A3B5QHD9"/>
<dbReference type="GO" id="GO:0005968">
    <property type="term" value="C:Rab-protein geranylgeranyltransferase complex"/>
    <property type="evidence" value="ECO:0007669"/>
    <property type="project" value="InterPro"/>
</dbReference>
<proteinExistence type="inferred from homology"/>
<name>A0A3B5QHD9_XIPMA</name>
<dbReference type="InterPro" id="IPR036188">
    <property type="entry name" value="FAD/NAD-bd_sf"/>
</dbReference>
<dbReference type="PRINTS" id="PR00893">
    <property type="entry name" value="RABESCORT"/>
</dbReference>
<feature type="domain" description="RAE1/2" evidence="6">
    <location>
        <begin position="417"/>
        <end position="539"/>
    </location>
</feature>
<evidence type="ECO:0000256" key="1">
    <source>
        <dbReference type="ARBA" id="ARBA00004514"/>
    </source>
</evidence>
<dbReference type="GO" id="GO:0005829">
    <property type="term" value="C:cytosol"/>
    <property type="evidence" value="ECO:0007669"/>
    <property type="project" value="UniProtKB-SubCell"/>
</dbReference>
<dbReference type="InterPro" id="IPR018203">
    <property type="entry name" value="GDP_dissociation_inhibitor"/>
</dbReference>
<evidence type="ECO:0000256" key="5">
    <source>
        <dbReference type="SAM" id="MobiDB-lite"/>
    </source>
</evidence>
<accession>A0A3B5QHD9</accession>
<comment type="subcellular location">
    <subcellularLocation>
        <location evidence="1">Cytoplasm</location>
        <location evidence="1">Cytosol</location>
    </subcellularLocation>
</comment>
<dbReference type="GeneTree" id="ENSGT00950000182994"/>
<reference evidence="7" key="4">
    <citation type="submission" date="2025-09" db="UniProtKB">
        <authorList>
            <consortium name="Ensembl"/>
        </authorList>
    </citation>
    <scope>IDENTIFICATION</scope>
    <source>
        <strain evidence="7">JP 163 A</strain>
    </source>
</reference>
<evidence type="ECO:0000256" key="2">
    <source>
        <dbReference type="ARBA" id="ARBA00005593"/>
    </source>
</evidence>
<dbReference type="GO" id="GO:0007264">
    <property type="term" value="P:small GTPase-mediated signal transduction"/>
    <property type="evidence" value="ECO:0007669"/>
    <property type="project" value="InterPro"/>
</dbReference>
<reference evidence="8" key="1">
    <citation type="submission" date="2012-01" db="EMBL/GenBank/DDBJ databases">
        <authorList>
            <person name="Walter R."/>
            <person name="Schartl M."/>
            <person name="Warren W."/>
        </authorList>
    </citation>
    <scope>NUCLEOTIDE SEQUENCE [LARGE SCALE GENOMIC DNA]</scope>
    <source>
        <strain evidence="8">JP 163 A</strain>
    </source>
</reference>
<dbReference type="STRING" id="8083.ENSXMAP00000029837"/>
<organism evidence="7 8">
    <name type="scientific">Xiphophorus maculatus</name>
    <name type="common">Southern platyfish</name>
    <name type="synonym">Platypoecilus maculatus</name>
    <dbReference type="NCBI Taxonomy" id="8083"/>
    <lineage>
        <taxon>Eukaryota</taxon>
        <taxon>Metazoa</taxon>
        <taxon>Chordata</taxon>
        <taxon>Craniata</taxon>
        <taxon>Vertebrata</taxon>
        <taxon>Euteleostomi</taxon>
        <taxon>Actinopterygii</taxon>
        <taxon>Neopterygii</taxon>
        <taxon>Teleostei</taxon>
        <taxon>Neoteleostei</taxon>
        <taxon>Acanthomorphata</taxon>
        <taxon>Ovalentaria</taxon>
        <taxon>Atherinomorphae</taxon>
        <taxon>Cyprinodontiformes</taxon>
        <taxon>Poeciliidae</taxon>
        <taxon>Poeciliinae</taxon>
        <taxon>Xiphophorus</taxon>
    </lineage>
</organism>
<dbReference type="Gene3D" id="3.30.519.10">
    <property type="entry name" value="Guanine Nucleotide Dissociation Inhibitor, domain 2"/>
    <property type="match status" value="1"/>
</dbReference>
<feature type="compositionally biased region" description="Basic and acidic residues" evidence="5">
    <location>
        <begin position="119"/>
        <end position="133"/>
    </location>
</feature>
<evidence type="ECO:0000256" key="4">
    <source>
        <dbReference type="ARBA" id="ARBA00022490"/>
    </source>
</evidence>
<protein>
    <submittedName>
        <fullName evidence="7">CHM Rab escort protein</fullName>
    </submittedName>
</protein>
<dbReference type="Pfam" id="PF22603">
    <property type="entry name" value="RAE1_2_domI_C"/>
    <property type="match status" value="1"/>
</dbReference>
<dbReference type="Proteomes" id="UP000002852">
    <property type="component" value="Unassembled WGS sequence"/>
</dbReference>
<dbReference type="FunFam" id="1.10.405.10:FF:000003">
    <property type="entry name" value="Rab proteins geranylgeranyltransferase component A"/>
    <property type="match status" value="1"/>
</dbReference>
<dbReference type="SUPFAM" id="SSF51905">
    <property type="entry name" value="FAD/NAD(P)-binding domain"/>
    <property type="match status" value="1"/>
</dbReference>
<dbReference type="PANTHER" id="PTHR11787">
    <property type="entry name" value="RAB GDP-DISSOCIATION INHIBITOR"/>
    <property type="match status" value="1"/>
</dbReference>
<feature type="compositionally biased region" description="Acidic residues" evidence="5">
    <location>
        <begin position="134"/>
        <end position="167"/>
    </location>
</feature>
<comment type="similarity">
    <text evidence="2">Belongs to the Rab GDI family.</text>
</comment>
<feature type="compositionally biased region" description="Low complexity" evidence="5">
    <location>
        <begin position="622"/>
        <end position="684"/>
    </location>
</feature>
<dbReference type="Gene3D" id="3.50.50.60">
    <property type="entry name" value="FAD/NAD(P)-binding domain"/>
    <property type="match status" value="2"/>
</dbReference>
<dbReference type="Pfam" id="PF00996">
    <property type="entry name" value="GDI"/>
    <property type="match status" value="1"/>
</dbReference>
<dbReference type="GO" id="GO:0006886">
    <property type="term" value="P:intracellular protein transport"/>
    <property type="evidence" value="ECO:0007669"/>
    <property type="project" value="InterPro"/>
</dbReference>
<dbReference type="InterPro" id="IPR054420">
    <property type="entry name" value="RAE1_2_domI_C"/>
</dbReference>
<dbReference type="GO" id="GO:0005096">
    <property type="term" value="F:GTPase activator activity"/>
    <property type="evidence" value="ECO:0007669"/>
    <property type="project" value="UniProtKB-KW"/>
</dbReference>
<reference evidence="7" key="3">
    <citation type="submission" date="2025-08" db="UniProtKB">
        <authorList>
            <consortium name="Ensembl"/>
        </authorList>
    </citation>
    <scope>IDENTIFICATION</scope>
    <source>
        <strain evidence="7">JP 163 A</strain>
    </source>
</reference>
<evidence type="ECO:0000259" key="6">
    <source>
        <dbReference type="Pfam" id="PF22603"/>
    </source>
</evidence>
<dbReference type="Ensembl" id="ENSXMAT00000033132.1">
    <property type="protein sequence ID" value="ENSXMAP00000029837.1"/>
    <property type="gene ID" value="ENSXMAG00000006439.2"/>
</dbReference>
<dbReference type="PANTHER" id="PTHR11787:SF4">
    <property type="entry name" value="CHM, RAB ESCORT PROTEIN 1"/>
    <property type="match status" value="1"/>
</dbReference>
<dbReference type="OMA" id="EHYVLHA"/>
<reference evidence="8" key="2">
    <citation type="journal article" date="2013" name="Nat. Genet.">
        <title>The genome of the platyfish, Xiphophorus maculatus, provides insights into evolutionary adaptation and several complex traits.</title>
        <authorList>
            <person name="Schartl M."/>
            <person name="Walter R.B."/>
            <person name="Shen Y."/>
            <person name="Garcia T."/>
            <person name="Catchen J."/>
            <person name="Amores A."/>
            <person name="Braasch I."/>
            <person name="Chalopin D."/>
            <person name="Volff J.N."/>
            <person name="Lesch K.P."/>
            <person name="Bisazza A."/>
            <person name="Minx P."/>
            <person name="Hillier L."/>
            <person name="Wilson R.K."/>
            <person name="Fuerstenberg S."/>
            <person name="Boore J."/>
            <person name="Searle S."/>
            <person name="Postlethwait J.H."/>
            <person name="Warren W.C."/>
        </authorList>
    </citation>
    <scope>NUCLEOTIDE SEQUENCE [LARGE SCALE GENOMIC DNA]</scope>
    <source>
        <strain evidence="8">JP 163 A</strain>
    </source>
</reference>
<dbReference type="InterPro" id="IPR001738">
    <property type="entry name" value="Rab_escort"/>
</dbReference>
<sequence>MATEDLPSDFDIVILGTGLAESVVAAACSRVGQRVLHLDRRSYYAANWASFTFNGLLTWIQEQNEEPKPEEVRDWSGLTEEGEELIHLSQADSASITNLQVFSYASEEEEEEEAANTTEEEKAADEEVVKESSETESADSKEEEEEKEGAGEEEEQANQAEGEEPEADQPHPSSPGQSEPSREKISYAQLVKEGRRFNIDLVSKLMFSRGSLVDLLIKSNVSRYAEFKNVTRILTYRHGNIEQVPCSRADVFASRQLSVVEKRKLMRFLTSCVEETEEQTAYHGRPYLEFLRDQQLGDNLQHFLLHSIAMVAEDTPTEEGLASTRHFLRSLGRYGNTPFLFPVYGLGEIPQCFCRMSAVFGGIYCLRHSVHCLIVDRDANRCKAVIDSRGQRISCSHVVMETSYLDRSKVATPPRFLSRAVLITDSSVLPSESNQQISMVTVPPEGGSPAVKMVELSSSSMTCIPGTYLVHLTCRSVGSAHQDLSPLVTRMFRTTESQEEDRRPSVLWSLYFNMADGMASQVEGQPLPSNVHICHGPDSALGHEDAVQQVRHLGSPGPHRWYCVKGYHGLQLFFFCCFQAASIFQRILPEEEFCPPAPNPEDIVYDGDNSSTGEDRGDMGQDDGQNPEQNQNQENPDPEQNQNQENRNQNQENPDPEQNQNQENRNQNQENPDQEQNQNQGNPELQRVGPEESPSSS</sequence>
<dbReference type="PRINTS" id="PR00891">
    <property type="entry name" value="RABGDIREP"/>
</dbReference>
<evidence type="ECO:0000313" key="8">
    <source>
        <dbReference type="Proteomes" id="UP000002852"/>
    </source>
</evidence>
<dbReference type="FunFam" id="3.50.50.60:FF:000108">
    <property type="entry name" value="Rab proteins geranylgeranyltransferase component A"/>
    <property type="match status" value="1"/>
</dbReference>
<evidence type="ECO:0000313" key="7">
    <source>
        <dbReference type="Ensembl" id="ENSXMAP00000029837.1"/>
    </source>
</evidence>
<keyword evidence="8" id="KW-1185">Reference proteome</keyword>
<dbReference type="InParanoid" id="A0A3B5QHD9"/>
<evidence type="ECO:0000256" key="3">
    <source>
        <dbReference type="ARBA" id="ARBA00022468"/>
    </source>
</evidence>
<keyword evidence="4" id="KW-0963">Cytoplasm</keyword>
<dbReference type="GO" id="GO:0016192">
    <property type="term" value="P:vesicle-mediated transport"/>
    <property type="evidence" value="ECO:0007669"/>
    <property type="project" value="TreeGrafter"/>
</dbReference>
<dbReference type="SUPFAM" id="SSF54373">
    <property type="entry name" value="FAD-linked reductases, C-terminal domain"/>
    <property type="match status" value="1"/>
</dbReference>
<dbReference type="GO" id="GO:0005634">
    <property type="term" value="C:nucleus"/>
    <property type="evidence" value="ECO:0007669"/>
    <property type="project" value="TreeGrafter"/>
</dbReference>
<dbReference type="PIRSF" id="PIRSF016550">
    <property type="entry name" value="Rab_ger_ger_transf_A_euk"/>
    <property type="match status" value="1"/>
</dbReference>